<dbReference type="InParanoid" id="A0A218Z3S6"/>
<sequence>MFTKIMRRLAANQDASSALLPATLIMTLGSFGAILYSSAHVYLIEQAVCREHYASLENLPPKEGGLMDESSCKIPQIQSHVASIYGLYKMLTYVPALFLAGPYGNTARRIGKKPIMLVNMASLMTSGIFFAAVCYCHRRFDMRWIYLAPFFDIAGGGWSSFTYAYISESVNQKRLSDVLYKLSAAQMVVSFLGMWLSSLLLRENVWLQIFVGFVALTISIPVCFLFPQPVQKNAIEASDSAYDSDSAQECTETSSLLKVPPMVPLAIEPEEGTIWIVLSGLTKSTLQSLCLFREMVYSTGLSQMTWLAFFMFRAGTSIDVLLVQWPSITHGWVIAQVNAITAYEMSIASATLLVLPALSHRFLKPRLGGSILEVDLFVTKISTLAHSVGIVAMGFAPGRFSYILGITVWKVGFGMTDALRSYVTGLATSTEQVEQLYLGIGTVEMLAGIIATASWSGIFSQVFSFVLAFFAASLLENTAFHFKPPKMAVAPKNVAIRREAR</sequence>
<keyword evidence="3 5" id="KW-1133">Transmembrane helix</keyword>
<dbReference type="PANTHER" id="PTHR23507:SF1">
    <property type="entry name" value="FI18259P1-RELATED"/>
    <property type="match status" value="1"/>
</dbReference>
<accession>A0A218Z3S6</accession>
<dbReference type="Pfam" id="PF07690">
    <property type="entry name" value="MFS_1"/>
    <property type="match status" value="1"/>
</dbReference>
<evidence type="ECO:0000313" key="6">
    <source>
        <dbReference type="EMBL" id="OWP02163.1"/>
    </source>
</evidence>
<dbReference type="InterPro" id="IPR011701">
    <property type="entry name" value="MFS"/>
</dbReference>
<evidence type="ECO:0000256" key="2">
    <source>
        <dbReference type="ARBA" id="ARBA00022692"/>
    </source>
</evidence>
<gene>
    <name evidence="6" type="ORF">B2J93_3595</name>
</gene>
<comment type="subcellular location">
    <subcellularLocation>
        <location evidence="1">Membrane</location>
        <topology evidence="1">Multi-pass membrane protein</topology>
    </subcellularLocation>
</comment>
<dbReference type="GO" id="GO:0016020">
    <property type="term" value="C:membrane"/>
    <property type="evidence" value="ECO:0007669"/>
    <property type="project" value="UniProtKB-SubCell"/>
</dbReference>
<keyword evidence="7" id="KW-1185">Reference proteome</keyword>
<organism evidence="6 7">
    <name type="scientific">Diplocarpon coronariae</name>
    <dbReference type="NCBI Taxonomy" id="2795749"/>
    <lineage>
        <taxon>Eukaryota</taxon>
        <taxon>Fungi</taxon>
        <taxon>Dikarya</taxon>
        <taxon>Ascomycota</taxon>
        <taxon>Pezizomycotina</taxon>
        <taxon>Leotiomycetes</taxon>
        <taxon>Helotiales</taxon>
        <taxon>Drepanopezizaceae</taxon>
        <taxon>Diplocarpon</taxon>
    </lineage>
</organism>
<reference evidence="6 7" key="1">
    <citation type="submission" date="2017-04" db="EMBL/GenBank/DDBJ databases">
        <title>Draft genome sequence of Marssonina coronaria NL1: causal agent of apple blotch.</title>
        <authorList>
            <person name="Cheng Q."/>
        </authorList>
    </citation>
    <scope>NUCLEOTIDE SEQUENCE [LARGE SCALE GENOMIC DNA]</scope>
    <source>
        <strain evidence="6 7">NL1</strain>
    </source>
</reference>
<name>A0A218Z3S6_9HELO</name>
<proteinExistence type="predicted"/>
<keyword evidence="2 5" id="KW-0812">Transmembrane</keyword>
<dbReference type="SUPFAM" id="SSF103473">
    <property type="entry name" value="MFS general substrate transporter"/>
    <property type="match status" value="1"/>
</dbReference>
<dbReference type="OrthoDB" id="10029326at2759"/>
<evidence type="ECO:0000256" key="1">
    <source>
        <dbReference type="ARBA" id="ARBA00004141"/>
    </source>
</evidence>
<dbReference type="GO" id="GO:0022857">
    <property type="term" value="F:transmembrane transporter activity"/>
    <property type="evidence" value="ECO:0007669"/>
    <property type="project" value="InterPro"/>
</dbReference>
<dbReference type="Proteomes" id="UP000242519">
    <property type="component" value="Unassembled WGS sequence"/>
</dbReference>
<comment type="caution">
    <text evidence="6">The sequence shown here is derived from an EMBL/GenBank/DDBJ whole genome shotgun (WGS) entry which is preliminary data.</text>
</comment>
<evidence type="ECO:0000256" key="4">
    <source>
        <dbReference type="ARBA" id="ARBA00023136"/>
    </source>
</evidence>
<dbReference type="EMBL" id="MZNU01000247">
    <property type="protein sequence ID" value="OWP02163.1"/>
    <property type="molecule type" value="Genomic_DNA"/>
</dbReference>
<feature type="transmembrane region" description="Helical" evidence="5">
    <location>
        <begin position="116"/>
        <end position="138"/>
    </location>
</feature>
<dbReference type="AlphaFoldDB" id="A0A218Z3S6"/>
<dbReference type="InterPro" id="IPR036259">
    <property type="entry name" value="MFS_trans_sf"/>
</dbReference>
<evidence type="ECO:0008006" key="8">
    <source>
        <dbReference type="Google" id="ProtNLM"/>
    </source>
</evidence>
<evidence type="ECO:0000256" key="5">
    <source>
        <dbReference type="SAM" id="Phobius"/>
    </source>
</evidence>
<protein>
    <recommendedName>
        <fullName evidence="8">MFS transporter</fullName>
    </recommendedName>
</protein>
<feature type="transmembrane region" description="Helical" evidence="5">
    <location>
        <begin position="144"/>
        <end position="166"/>
    </location>
</feature>
<evidence type="ECO:0000256" key="3">
    <source>
        <dbReference type="ARBA" id="ARBA00022989"/>
    </source>
</evidence>
<dbReference type="PANTHER" id="PTHR23507">
    <property type="entry name" value="ZGC:174356"/>
    <property type="match status" value="1"/>
</dbReference>
<evidence type="ECO:0000313" key="7">
    <source>
        <dbReference type="Proteomes" id="UP000242519"/>
    </source>
</evidence>
<feature type="transmembrane region" description="Helical" evidence="5">
    <location>
        <begin position="85"/>
        <end position="104"/>
    </location>
</feature>
<feature type="transmembrane region" description="Helical" evidence="5">
    <location>
        <begin position="205"/>
        <end position="226"/>
    </location>
</feature>
<dbReference type="Gene3D" id="1.20.1250.20">
    <property type="entry name" value="MFS general substrate transporter like domains"/>
    <property type="match status" value="1"/>
</dbReference>
<keyword evidence="4 5" id="KW-0472">Membrane</keyword>